<dbReference type="GO" id="GO:0015074">
    <property type="term" value="P:DNA integration"/>
    <property type="evidence" value="ECO:0007669"/>
    <property type="project" value="InterPro"/>
</dbReference>
<evidence type="ECO:0000256" key="2">
    <source>
        <dbReference type="ARBA" id="ARBA00023125"/>
    </source>
</evidence>
<organism evidence="6 7">
    <name type="scientific">Psychroflexus aurantiacus</name>
    <dbReference type="NCBI Taxonomy" id="2709310"/>
    <lineage>
        <taxon>Bacteria</taxon>
        <taxon>Pseudomonadati</taxon>
        <taxon>Bacteroidota</taxon>
        <taxon>Flavobacteriia</taxon>
        <taxon>Flavobacteriales</taxon>
        <taxon>Flavobacteriaceae</taxon>
        <taxon>Psychroflexus</taxon>
    </lineage>
</organism>
<keyword evidence="2" id="KW-0238">DNA-binding</keyword>
<feature type="domain" description="Tyr recombinase" evidence="5">
    <location>
        <begin position="269"/>
        <end position="455"/>
    </location>
</feature>
<evidence type="ECO:0000313" key="7">
    <source>
        <dbReference type="Proteomes" id="UP000478505"/>
    </source>
</evidence>
<protein>
    <submittedName>
        <fullName evidence="6">Tyrosine-type recombinase/integrase</fullName>
    </submittedName>
</protein>
<dbReference type="InterPro" id="IPR050090">
    <property type="entry name" value="Tyrosine_recombinase_XerCD"/>
</dbReference>
<reference evidence="6 7" key="1">
    <citation type="submission" date="2020-02" db="EMBL/GenBank/DDBJ databases">
        <title>Flavobacteriaceae Psychroflexus bacterium YR1-1, complete genome.</title>
        <authorList>
            <person name="Li Y."/>
            <person name="Wu S."/>
        </authorList>
    </citation>
    <scope>NUCLEOTIDE SEQUENCE [LARGE SCALE GENOMIC DNA]</scope>
    <source>
        <strain evidence="6 7">YR1-1</strain>
    </source>
</reference>
<sequence>MSSFFLLLQRVHDKVHDPIMKLDYSEPNIYTGGVDINSWSKLSKEDKKEALSKSWYVYYSFRDPKTGKLKRQTNIKAGANQFKTKRERYSFLRTMREALSKLLELGFNPYKDNSDLEAKLFSDQENTAETQPKPKQQPKPPQPIPAHQSEPSPVPVEPEEDIMSIDEAFKFGLSMKEHMMNKNSYVQYKSRIGLFEKWLREEELFDKPITSITKKTVNQYLNTIVKKTSARNRNNSRTDIASLFQLLEENEIVTSNFVQSIAKLKTVPKRNKTYTPDQEKKINTHLEKHDPTLHLFIKFISLNFLRPIEVCRLKIRDVDLKDKKLYVKAKNQPVKIKIIPDILIKDIPDLSKLPGDALLFGRFGIGEAWSASETNRRNEFSKRFKEVKDHFGLGEDFGLYSFRHTFITKLYRKLREKSSPNETKSKLMLITGHSTMDALEKYLRDIDAELPEDYSHLFK</sequence>
<dbReference type="PANTHER" id="PTHR30349:SF64">
    <property type="entry name" value="PROPHAGE INTEGRASE INTD-RELATED"/>
    <property type="match status" value="1"/>
</dbReference>
<dbReference type="PANTHER" id="PTHR30349">
    <property type="entry name" value="PHAGE INTEGRASE-RELATED"/>
    <property type="match status" value="1"/>
</dbReference>
<evidence type="ECO:0000313" key="6">
    <source>
        <dbReference type="EMBL" id="NEV94840.1"/>
    </source>
</evidence>
<dbReference type="PROSITE" id="PS51898">
    <property type="entry name" value="TYR_RECOMBINASE"/>
    <property type="match status" value="1"/>
</dbReference>
<evidence type="ECO:0000256" key="3">
    <source>
        <dbReference type="ARBA" id="ARBA00023172"/>
    </source>
</evidence>
<evidence type="ECO:0000256" key="1">
    <source>
        <dbReference type="ARBA" id="ARBA00008857"/>
    </source>
</evidence>
<feature type="region of interest" description="Disordered" evidence="4">
    <location>
        <begin position="124"/>
        <end position="158"/>
    </location>
</feature>
<dbReference type="SUPFAM" id="SSF56349">
    <property type="entry name" value="DNA breaking-rejoining enzymes"/>
    <property type="match status" value="1"/>
</dbReference>
<name>A0A6B3R5J0_9FLAO</name>
<dbReference type="Pfam" id="PF00589">
    <property type="entry name" value="Phage_integrase"/>
    <property type="match status" value="1"/>
</dbReference>
<comment type="similarity">
    <text evidence="1">Belongs to the 'phage' integrase family.</text>
</comment>
<dbReference type="AlphaFoldDB" id="A0A6B3R5J0"/>
<keyword evidence="7" id="KW-1185">Reference proteome</keyword>
<proteinExistence type="inferred from homology"/>
<evidence type="ECO:0000256" key="4">
    <source>
        <dbReference type="SAM" id="MobiDB-lite"/>
    </source>
</evidence>
<accession>A0A6B3R5J0</accession>
<gene>
    <name evidence="6" type="ORF">G3567_11860</name>
</gene>
<feature type="compositionally biased region" description="Pro residues" evidence="4">
    <location>
        <begin position="135"/>
        <end position="144"/>
    </location>
</feature>
<dbReference type="GO" id="GO:0003677">
    <property type="term" value="F:DNA binding"/>
    <property type="evidence" value="ECO:0007669"/>
    <property type="project" value="UniProtKB-KW"/>
</dbReference>
<dbReference type="GO" id="GO:0006310">
    <property type="term" value="P:DNA recombination"/>
    <property type="evidence" value="ECO:0007669"/>
    <property type="project" value="UniProtKB-KW"/>
</dbReference>
<dbReference type="InterPro" id="IPR002104">
    <property type="entry name" value="Integrase_catalytic"/>
</dbReference>
<dbReference type="InterPro" id="IPR010998">
    <property type="entry name" value="Integrase_recombinase_N"/>
</dbReference>
<evidence type="ECO:0000259" key="5">
    <source>
        <dbReference type="PROSITE" id="PS51898"/>
    </source>
</evidence>
<dbReference type="Proteomes" id="UP000478505">
    <property type="component" value="Unassembled WGS sequence"/>
</dbReference>
<keyword evidence="3" id="KW-0233">DNA recombination</keyword>
<dbReference type="Gene3D" id="1.10.150.130">
    <property type="match status" value="1"/>
</dbReference>
<comment type="caution">
    <text evidence="6">The sequence shown here is derived from an EMBL/GenBank/DDBJ whole genome shotgun (WGS) entry which is preliminary data.</text>
</comment>
<dbReference type="Gene3D" id="1.10.443.10">
    <property type="entry name" value="Intergrase catalytic core"/>
    <property type="match status" value="1"/>
</dbReference>
<dbReference type="InterPro" id="IPR013762">
    <property type="entry name" value="Integrase-like_cat_sf"/>
</dbReference>
<dbReference type="EMBL" id="JAAIKD010000006">
    <property type="protein sequence ID" value="NEV94840.1"/>
    <property type="molecule type" value="Genomic_DNA"/>
</dbReference>
<dbReference type="InterPro" id="IPR011010">
    <property type="entry name" value="DNA_brk_join_enz"/>
</dbReference>